<name>A0A819Z9E9_9BILA</name>
<organism evidence="1 2">
    <name type="scientific">Rotaria sordida</name>
    <dbReference type="NCBI Taxonomy" id="392033"/>
    <lineage>
        <taxon>Eukaryota</taxon>
        <taxon>Metazoa</taxon>
        <taxon>Spiralia</taxon>
        <taxon>Gnathifera</taxon>
        <taxon>Rotifera</taxon>
        <taxon>Eurotatoria</taxon>
        <taxon>Bdelloidea</taxon>
        <taxon>Philodinida</taxon>
        <taxon>Philodinidae</taxon>
        <taxon>Rotaria</taxon>
    </lineage>
</organism>
<comment type="caution">
    <text evidence="1">The sequence shown here is derived from an EMBL/GenBank/DDBJ whole genome shotgun (WGS) entry which is preliminary data.</text>
</comment>
<accession>A0A819Z9E9</accession>
<evidence type="ECO:0000313" key="1">
    <source>
        <dbReference type="EMBL" id="CAF4160243.1"/>
    </source>
</evidence>
<reference evidence="1" key="1">
    <citation type="submission" date="2021-02" db="EMBL/GenBank/DDBJ databases">
        <authorList>
            <person name="Nowell W R."/>
        </authorList>
    </citation>
    <scope>NUCLEOTIDE SEQUENCE</scope>
</reference>
<proteinExistence type="predicted"/>
<gene>
    <name evidence="1" type="ORF">JBS370_LOCUS34459</name>
</gene>
<feature type="non-terminal residue" evidence="1">
    <location>
        <position position="19"/>
    </location>
</feature>
<evidence type="ECO:0000313" key="2">
    <source>
        <dbReference type="Proteomes" id="UP000663836"/>
    </source>
</evidence>
<dbReference type="EMBL" id="CAJOBD010010935">
    <property type="protein sequence ID" value="CAF4160243.1"/>
    <property type="molecule type" value="Genomic_DNA"/>
</dbReference>
<sequence>MVTLSNEILCIDKTGYTAR</sequence>
<protein>
    <submittedName>
        <fullName evidence="1">Uncharacterized protein</fullName>
    </submittedName>
</protein>
<dbReference type="AlphaFoldDB" id="A0A819Z9E9"/>
<dbReference type="Proteomes" id="UP000663836">
    <property type="component" value="Unassembled WGS sequence"/>
</dbReference>